<dbReference type="Proteomes" id="UP000265000">
    <property type="component" value="Unplaced"/>
</dbReference>
<evidence type="ECO:0000313" key="2">
    <source>
        <dbReference type="Ensembl" id="ENSFHEP00000029485.1"/>
    </source>
</evidence>
<reference evidence="2" key="1">
    <citation type="submission" date="2025-08" db="UniProtKB">
        <authorList>
            <consortium name="Ensembl"/>
        </authorList>
    </citation>
    <scope>IDENTIFICATION</scope>
</reference>
<name>A0A3Q2UGG9_FUNHE</name>
<dbReference type="Ensembl" id="ENSFHET00000020117.1">
    <property type="protein sequence ID" value="ENSFHEP00000029485.1"/>
    <property type="gene ID" value="ENSFHEG00000014205.1"/>
</dbReference>
<evidence type="ECO:0000256" key="1">
    <source>
        <dbReference type="SAM" id="MobiDB-lite"/>
    </source>
</evidence>
<sequence length="79" mass="9266">MGFISQHHCVPQHTSTSTKHWFRQKKRKERPSQSPELNHLKRAVEKTCPYKLIVLESFSWSENTADSICRILTNPSKED</sequence>
<reference evidence="2" key="2">
    <citation type="submission" date="2025-09" db="UniProtKB">
        <authorList>
            <consortium name="Ensembl"/>
        </authorList>
    </citation>
    <scope>IDENTIFICATION</scope>
</reference>
<proteinExistence type="predicted"/>
<feature type="compositionally biased region" description="Basic residues" evidence="1">
    <location>
        <begin position="20"/>
        <end position="29"/>
    </location>
</feature>
<feature type="region of interest" description="Disordered" evidence="1">
    <location>
        <begin position="1"/>
        <end position="38"/>
    </location>
</feature>
<dbReference type="AlphaFoldDB" id="A0A3Q2UGG9"/>
<accession>A0A3Q2UGG9</accession>
<protein>
    <submittedName>
        <fullName evidence="2">Uncharacterized protein</fullName>
    </submittedName>
</protein>
<organism evidence="2 3">
    <name type="scientific">Fundulus heteroclitus</name>
    <name type="common">Killifish</name>
    <name type="synonym">Mummichog</name>
    <dbReference type="NCBI Taxonomy" id="8078"/>
    <lineage>
        <taxon>Eukaryota</taxon>
        <taxon>Metazoa</taxon>
        <taxon>Chordata</taxon>
        <taxon>Craniata</taxon>
        <taxon>Vertebrata</taxon>
        <taxon>Euteleostomi</taxon>
        <taxon>Actinopterygii</taxon>
        <taxon>Neopterygii</taxon>
        <taxon>Teleostei</taxon>
        <taxon>Neoteleostei</taxon>
        <taxon>Acanthomorphata</taxon>
        <taxon>Ovalentaria</taxon>
        <taxon>Atherinomorphae</taxon>
        <taxon>Cyprinodontiformes</taxon>
        <taxon>Fundulidae</taxon>
        <taxon>Fundulus</taxon>
    </lineage>
</organism>
<keyword evidence="3" id="KW-1185">Reference proteome</keyword>
<evidence type="ECO:0000313" key="3">
    <source>
        <dbReference type="Proteomes" id="UP000265000"/>
    </source>
</evidence>